<reference evidence="1 2" key="1">
    <citation type="journal article" date="2016" name="Mol. Biol. Evol.">
        <title>Comparative Genomics of Early-Diverging Mushroom-Forming Fungi Provides Insights into the Origins of Lignocellulose Decay Capabilities.</title>
        <authorList>
            <person name="Nagy L.G."/>
            <person name="Riley R."/>
            <person name="Tritt A."/>
            <person name="Adam C."/>
            <person name="Daum C."/>
            <person name="Floudas D."/>
            <person name="Sun H."/>
            <person name="Yadav J.S."/>
            <person name="Pangilinan J."/>
            <person name="Larsson K.H."/>
            <person name="Matsuura K."/>
            <person name="Barry K."/>
            <person name="Labutti K."/>
            <person name="Kuo R."/>
            <person name="Ohm R.A."/>
            <person name="Bhattacharya S.S."/>
            <person name="Shirouzu T."/>
            <person name="Yoshinaga Y."/>
            <person name="Martin F.M."/>
            <person name="Grigoriev I.V."/>
            <person name="Hibbett D.S."/>
        </authorList>
    </citation>
    <scope>NUCLEOTIDE SEQUENCE [LARGE SCALE GENOMIC DNA]</scope>
    <source>
        <strain evidence="1 2">CBS 109695</strain>
    </source>
</reference>
<keyword evidence="2" id="KW-1185">Reference proteome</keyword>
<accession>A0A165YF17</accession>
<evidence type="ECO:0000313" key="2">
    <source>
        <dbReference type="Proteomes" id="UP000076532"/>
    </source>
</evidence>
<sequence length="241" mass="26369">MAVSDLIQPAVKGMLRVLLNTGTSLSIPINTHPHSISSSMKCVIVMSPCAAVSAVSAEFPDSRVSEFDWNDQAIKKVHEKADWYQTVLTPSALPEKVKTGNCWIAVRDFALEREEAYEERIVISQGSYIWQDWHILLSVNAVNTLPESTLSSHANQTIPRGNPTYVKSTSHIANNTSKAARVLGMAQSCLDRGETELCCVERAGGVHRGWWTCNIKAPSTDRENSEISTAWANVGSRGGEA</sequence>
<dbReference type="Proteomes" id="UP000076532">
    <property type="component" value="Unassembled WGS sequence"/>
</dbReference>
<protein>
    <submittedName>
        <fullName evidence="1">Uncharacterized protein</fullName>
    </submittedName>
</protein>
<dbReference type="AlphaFoldDB" id="A0A165YF17"/>
<dbReference type="STRING" id="436010.A0A165YF17"/>
<evidence type="ECO:0000313" key="1">
    <source>
        <dbReference type="EMBL" id="KZP09491.1"/>
    </source>
</evidence>
<dbReference type="Gene3D" id="3.40.50.720">
    <property type="entry name" value="NAD(P)-binding Rossmann-like Domain"/>
    <property type="match status" value="1"/>
</dbReference>
<dbReference type="EMBL" id="KV417698">
    <property type="protein sequence ID" value="KZP09491.1"/>
    <property type="molecule type" value="Genomic_DNA"/>
</dbReference>
<proteinExistence type="predicted"/>
<organism evidence="1 2">
    <name type="scientific">Athelia psychrophila</name>
    <dbReference type="NCBI Taxonomy" id="1759441"/>
    <lineage>
        <taxon>Eukaryota</taxon>
        <taxon>Fungi</taxon>
        <taxon>Dikarya</taxon>
        <taxon>Basidiomycota</taxon>
        <taxon>Agaricomycotina</taxon>
        <taxon>Agaricomycetes</taxon>
        <taxon>Agaricomycetidae</taxon>
        <taxon>Atheliales</taxon>
        <taxon>Atheliaceae</taxon>
        <taxon>Athelia</taxon>
    </lineage>
</organism>
<gene>
    <name evidence="1" type="ORF">FIBSPDRAFT_938442</name>
</gene>
<name>A0A165YF17_9AGAM</name>
<dbReference type="OrthoDB" id="2735536at2759"/>